<dbReference type="PANTHER" id="PTHR43829:SF9">
    <property type="entry name" value="AQUAPORIN-9"/>
    <property type="match status" value="1"/>
</dbReference>
<dbReference type="EMBL" id="LN902846">
    <property type="protein sequence ID" value="CDI97733.1"/>
    <property type="molecule type" value="Genomic_DNA"/>
</dbReference>
<dbReference type="AlphaFoldDB" id="A0A087VZD0"/>
<feature type="transmembrane region" description="Helical" evidence="8">
    <location>
        <begin position="190"/>
        <end position="207"/>
    </location>
</feature>
<evidence type="ECO:0000256" key="8">
    <source>
        <dbReference type="SAM" id="Phobius"/>
    </source>
</evidence>
<dbReference type="eggNOG" id="KOG0224">
    <property type="taxonomic scope" value="Eukaryota"/>
</dbReference>
<reference evidence="9" key="2">
    <citation type="submission" date="2015-11" db="EMBL/GenBank/DDBJ databases">
        <authorList>
            <person name="Zhang Y."/>
            <person name="Guo Z."/>
        </authorList>
    </citation>
    <scope>NUCLEOTIDE SEQUENCE</scope>
</reference>
<dbReference type="GO" id="GO:0005886">
    <property type="term" value="C:plasma membrane"/>
    <property type="evidence" value="ECO:0007669"/>
    <property type="project" value="TreeGrafter"/>
</dbReference>
<feature type="transmembrane region" description="Helical" evidence="8">
    <location>
        <begin position="107"/>
        <end position="129"/>
    </location>
</feature>
<dbReference type="Proteomes" id="UP000017246">
    <property type="component" value="Unassembled WGS sequence"/>
</dbReference>
<feature type="transmembrane region" description="Helical" evidence="8">
    <location>
        <begin position="30"/>
        <end position="51"/>
    </location>
</feature>
<dbReference type="SUPFAM" id="SSF81338">
    <property type="entry name" value="Aquaporin-like"/>
    <property type="match status" value="1"/>
</dbReference>
<comment type="similarity">
    <text evidence="2 7">Belongs to the MIP/aquaporin (TC 1.A.8) family.</text>
</comment>
<evidence type="ECO:0000313" key="9">
    <source>
        <dbReference type="EMBL" id="CDI97733.1"/>
    </source>
</evidence>
<keyword evidence="5 8" id="KW-1133">Transmembrane helix</keyword>
<evidence type="ECO:0000256" key="3">
    <source>
        <dbReference type="ARBA" id="ARBA00022448"/>
    </source>
</evidence>
<dbReference type="OMA" id="VMAVYWE"/>
<evidence type="ECO:0000256" key="6">
    <source>
        <dbReference type="ARBA" id="ARBA00023136"/>
    </source>
</evidence>
<dbReference type="InterPro" id="IPR000425">
    <property type="entry name" value="MIP"/>
</dbReference>
<keyword evidence="4 7" id="KW-0812">Transmembrane</keyword>
<sequence>MKHITESYKVFLHSVAGRLRLTKYPLLRDLIAELAATLVYVAFGTGVAAQAQLDKPSFGTSIDISFGYAAGWALGLLIAGSRSPGMCNPCVAFANALIGRLDFLTMLLFWLAELIGSILGSLFVMAVYWEKIMNYKNTYDNGTLLMNSTGTIFASTVNTTIGSLCAGQVITTMIKLAAIMAILDKNNWNFPNFYVIIYVTVVQFLTFNDFTVQTTSASNPAYDLGGRMALSMTGWGSSPFTYADHAFWVFFVMPLVGTICGVLLYELVVGVHLPGAGEDEAPSKIESGDESDV</sequence>
<keyword evidence="3 7" id="KW-0813">Transport</keyword>
<accession>A0A087VZD0</accession>
<feature type="transmembrane region" description="Helical" evidence="8">
    <location>
        <begin position="57"/>
        <end position="79"/>
    </location>
</feature>
<comment type="subcellular location">
    <subcellularLocation>
        <location evidence="1">Membrane</location>
        <topology evidence="1">Multi-pass membrane protein</topology>
    </subcellularLocation>
</comment>
<evidence type="ECO:0000256" key="2">
    <source>
        <dbReference type="ARBA" id="ARBA00006175"/>
    </source>
</evidence>
<evidence type="ECO:0000256" key="7">
    <source>
        <dbReference type="RuleBase" id="RU000477"/>
    </source>
</evidence>
<dbReference type="InterPro" id="IPR023271">
    <property type="entry name" value="Aquaporin-like"/>
</dbReference>
<feature type="transmembrane region" description="Helical" evidence="8">
    <location>
        <begin position="245"/>
        <end position="265"/>
    </location>
</feature>
<dbReference type="PANTHER" id="PTHR43829">
    <property type="entry name" value="AQUAPORIN OR AQUAGLYCEROPORIN RELATED"/>
    <property type="match status" value="1"/>
</dbReference>
<evidence type="ECO:0000256" key="1">
    <source>
        <dbReference type="ARBA" id="ARBA00004141"/>
    </source>
</evidence>
<dbReference type="OrthoDB" id="3222at2759"/>
<evidence type="ECO:0000313" key="10">
    <source>
        <dbReference type="Proteomes" id="UP000017246"/>
    </source>
</evidence>
<dbReference type="InterPro" id="IPR050363">
    <property type="entry name" value="MIP/Aquaporin"/>
</dbReference>
<evidence type="ECO:0000256" key="5">
    <source>
        <dbReference type="ARBA" id="ARBA00022989"/>
    </source>
</evidence>
<reference evidence="9" key="1">
    <citation type="journal article" date="2013" name="Nature">
        <title>The genomes of four tapeworm species reveal adaptations to parasitism.</title>
        <authorList>
            <person name="Tsai I.J."/>
            <person name="Zarowiecki M."/>
            <person name="Holroyd N."/>
            <person name="Garciarrubio A."/>
            <person name="Sanchez-Flores A."/>
            <person name="Brooks K.L."/>
            <person name="Tracey A."/>
            <person name="Bobes R.J."/>
            <person name="Fragoso G."/>
            <person name="Sciutto E."/>
            <person name="Aslett M."/>
            <person name="Beasley H."/>
            <person name="Bennett H.M."/>
            <person name="Cai J."/>
            <person name="Camicia F."/>
            <person name="Clark R."/>
            <person name="Cucher M."/>
            <person name="De Silva N."/>
            <person name="Day T.A."/>
            <person name="Deplazes P."/>
            <person name="Estrada K."/>
            <person name="Fernandez C."/>
            <person name="Holland P.W."/>
            <person name="Hou J."/>
            <person name="Hu S."/>
            <person name="Huckvale T."/>
            <person name="Hung S.S."/>
            <person name="Kamenetzky L."/>
            <person name="Keane J.A."/>
            <person name="Kiss F."/>
            <person name="Koziol U."/>
            <person name="Lambert O."/>
            <person name="Liu K."/>
            <person name="Luo X."/>
            <person name="Luo Y."/>
            <person name="Macchiaroli N."/>
            <person name="Nichol S."/>
            <person name="Paps J."/>
            <person name="Parkinson J."/>
            <person name="Pouchkina-Stantcheva N."/>
            <person name="Riddiford N."/>
            <person name="Rosenzvit M."/>
            <person name="Salinas G."/>
            <person name="Wasmuth J.D."/>
            <person name="Zamanian M."/>
            <person name="Zheng Y."/>
            <person name="Cai X."/>
            <person name="Soberon X."/>
            <person name="Olson P.D."/>
            <person name="Laclette J.P."/>
            <person name="Brehm K."/>
            <person name="Berriman M."/>
            <person name="Garciarrubio A."/>
            <person name="Bobes R.J."/>
            <person name="Fragoso G."/>
            <person name="Sanchez-Flores A."/>
            <person name="Estrada K."/>
            <person name="Cevallos M.A."/>
            <person name="Morett E."/>
            <person name="Gonzalez V."/>
            <person name="Portillo T."/>
            <person name="Ochoa-Leyva A."/>
            <person name="Jose M.V."/>
            <person name="Sciutto E."/>
            <person name="Landa A."/>
            <person name="Jimenez L."/>
            <person name="Valdes V."/>
            <person name="Carrero J.C."/>
            <person name="Larralde C."/>
            <person name="Morales-Montor J."/>
            <person name="Limon-Lason J."/>
            <person name="Soberon X."/>
            <person name="Laclette J.P."/>
        </authorList>
    </citation>
    <scope>NUCLEOTIDE SEQUENCE [LARGE SCALE GENOMIC DNA]</scope>
</reference>
<gene>
    <name evidence="9" type="ORF">EmuJ_000153200</name>
</gene>
<protein>
    <submittedName>
        <fullName evidence="9">Aquaporin 9 AQP 9 Small solute channel 1</fullName>
    </submittedName>
</protein>
<dbReference type="PRINTS" id="PR00783">
    <property type="entry name" value="MINTRINSICP"/>
</dbReference>
<organism evidence="9 10">
    <name type="scientific">Echinococcus multilocularis</name>
    <name type="common">Fox tapeworm</name>
    <dbReference type="NCBI Taxonomy" id="6211"/>
    <lineage>
        <taxon>Eukaryota</taxon>
        <taxon>Metazoa</taxon>
        <taxon>Spiralia</taxon>
        <taxon>Lophotrochozoa</taxon>
        <taxon>Platyhelminthes</taxon>
        <taxon>Cestoda</taxon>
        <taxon>Eucestoda</taxon>
        <taxon>Cyclophyllidea</taxon>
        <taxon>Taeniidae</taxon>
        <taxon>Echinococcus</taxon>
    </lineage>
</organism>
<evidence type="ECO:0000256" key="4">
    <source>
        <dbReference type="ARBA" id="ARBA00022692"/>
    </source>
</evidence>
<dbReference type="Gene3D" id="1.20.1080.10">
    <property type="entry name" value="Glycerol uptake facilitator protein"/>
    <property type="match status" value="1"/>
</dbReference>
<dbReference type="STRING" id="6211.A0A087VZD0"/>
<keyword evidence="10" id="KW-1185">Reference proteome</keyword>
<keyword evidence="6 8" id="KW-0472">Membrane</keyword>
<dbReference type="GO" id="GO:0015254">
    <property type="term" value="F:glycerol channel activity"/>
    <property type="evidence" value="ECO:0007669"/>
    <property type="project" value="TreeGrafter"/>
</dbReference>
<dbReference type="Pfam" id="PF00230">
    <property type="entry name" value="MIP"/>
    <property type="match status" value="1"/>
</dbReference>
<name>A0A087VZD0_ECHMU</name>
<proteinExistence type="inferred from homology"/>